<accession>E1QV15</accession>
<dbReference type="HOGENOM" id="CLU_565768_0_0_2"/>
<proteinExistence type="predicted"/>
<evidence type="ECO:0000256" key="1">
    <source>
        <dbReference type="ARBA" id="ARBA00001946"/>
    </source>
</evidence>
<evidence type="ECO:0000259" key="7">
    <source>
        <dbReference type="Pfam" id="PF01656"/>
    </source>
</evidence>
<dbReference type="RefSeq" id="WP_013336931.1">
    <property type="nucleotide sequence ID" value="NC_014537.1"/>
</dbReference>
<dbReference type="GeneID" id="9752779"/>
<dbReference type="PANTHER" id="PTHR43873:SF2">
    <property type="entry name" value="COBYRIC ACID SYNTHASE"/>
    <property type="match status" value="1"/>
</dbReference>
<dbReference type="InterPro" id="IPR027417">
    <property type="entry name" value="P-loop_NTPase"/>
</dbReference>
<feature type="domain" description="CobQ/CobB/MinD/ParA nucleotide binding" evidence="7">
    <location>
        <begin position="240"/>
        <end position="426"/>
    </location>
</feature>
<dbReference type="GO" id="GO:0005524">
    <property type="term" value="F:ATP binding"/>
    <property type="evidence" value="ECO:0007669"/>
    <property type="project" value="UniProtKB-KW"/>
</dbReference>
<dbReference type="AlphaFoldDB" id="E1QV15"/>
<name>E1QV15_VULDI</name>
<keyword evidence="6 9" id="KW-0315">Glutamine amidotransferase</keyword>
<dbReference type="Pfam" id="PF01656">
    <property type="entry name" value="CbiA"/>
    <property type="match status" value="1"/>
</dbReference>
<dbReference type="Gene3D" id="3.40.50.300">
    <property type="entry name" value="P-loop containing nucleotide triphosphate hydrolases"/>
    <property type="match status" value="1"/>
</dbReference>
<dbReference type="eggNOG" id="arCOG00107">
    <property type="taxonomic scope" value="Archaea"/>
</dbReference>
<dbReference type="InterPro" id="IPR002586">
    <property type="entry name" value="CobQ/CobB/MinD/ParA_Nub-bd_dom"/>
</dbReference>
<organism evidence="9 10">
    <name type="scientific">Vulcanisaeta distributa (strain DSM 14429 / JCM 11212 / NBRC 100878 / IC-017)</name>
    <dbReference type="NCBI Taxonomy" id="572478"/>
    <lineage>
        <taxon>Archaea</taxon>
        <taxon>Thermoproteota</taxon>
        <taxon>Thermoprotei</taxon>
        <taxon>Thermoproteales</taxon>
        <taxon>Thermoproteaceae</taxon>
        <taxon>Vulcanisaeta</taxon>
    </lineage>
</organism>
<keyword evidence="4" id="KW-0067">ATP-binding</keyword>
<dbReference type="InterPro" id="IPR011698">
    <property type="entry name" value="GATase_3"/>
</dbReference>
<reference evidence="10" key="2">
    <citation type="journal article" date="2010" name="Stand. Genomic Sci.">
        <title>Complete genome sequence of Vulcanisaeta distributa type strain (IC-017T).</title>
        <authorList>
            <person name="Mavromatis K."/>
            <person name="Sikorski J."/>
            <person name="Pabst E."/>
            <person name="Teshima H."/>
            <person name="Lapidus A."/>
            <person name="Lucas S."/>
            <person name="Nolan M."/>
            <person name="Glavina Del Rio T."/>
            <person name="Cheng J."/>
            <person name="Bruce D."/>
            <person name="Goodwin L."/>
            <person name="Pitluck S."/>
            <person name="Liolios K."/>
            <person name="Ivanova N."/>
            <person name="Mikhailova N."/>
            <person name="Pati A."/>
            <person name="Chen A."/>
            <person name="Palaniappan K."/>
            <person name="Land M."/>
            <person name="Hauser L."/>
            <person name="Chang Y."/>
            <person name="Jeffries C."/>
            <person name="Rohde M."/>
            <person name="Spring S."/>
            <person name="Goker M."/>
            <person name="Wirth R."/>
            <person name="Woyke T."/>
            <person name="Bristow J."/>
            <person name="Eisen J."/>
            <person name="Markowitz V."/>
            <person name="Hugenholtz P."/>
            <person name="Klenk H."/>
            <person name="Kyrpides N."/>
        </authorList>
    </citation>
    <scope>NUCLEOTIDE SEQUENCE [LARGE SCALE GENOMIC DNA]</scope>
    <source>
        <strain evidence="10">DSM 14429 / JCM 11212 / NBRC 100878 / IC-017</strain>
    </source>
</reference>
<dbReference type="Proteomes" id="UP000006681">
    <property type="component" value="Chromosome"/>
</dbReference>
<keyword evidence="9" id="KW-0808">Transferase</keyword>
<dbReference type="SUPFAM" id="SSF52317">
    <property type="entry name" value="Class I glutamine amidotransferase-like"/>
    <property type="match status" value="1"/>
</dbReference>
<evidence type="ECO:0000313" key="9">
    <source>
        <dbReference type="EMBL" id="ADN51206.1"/>
    </source>
</evidence>
<dbReference type="KEGG" id="vdi:Vdis_1834"/>
<evidence type="ECO:0000256" key="2">
    <source>
        <dbReference type="ARBA" id="ARBA00022598"/>
    </source>
</evidence>
<gene>
    <name evidence="9" type="ordered locus">Vdis_1834</name>
</gene>
<dbReference type="CDD" id="cd03109">
    <property type="entry name" value="DTBS"/>
    <property type="match status" value="1"/>
</dbReference>
<dbReference type="Pfam" id="PF07685">
    <property type="entry name" value="GATase_3"/>
    <property type="match status" value="1"/>
</dbReference>
<dbReference type="SUPFAM" id="SSF52540">
    <property type="entry name" value="P-loop containing nucleoside triphosphate hydrolases"/>
    <property type="match status" value="1"/>
</dbReference>
<keyword evidence="2" id="KW-0436">Ligase</keyword>
<keyword evidence="10" id="KW-1185">Reference proteome</keyword>
<dbReference type="GO" id="GO:0016740">
    <property type="term" value="F:transferase activity"/>
    <property type="evidence" value="ECO:0007669"/>
    <property type="project" value="UniProtKB-KW"/>
</dbReference>
<dbReference type="InterPro" id="IPR004484">
    <property type="entry name" value="CbiA/CobB_synth"/>
</dbReference>
<evidence type="ECO:0000256" key="4">
    <source>
        <dbReference type="ARBA" id="ARBA00022840"/>
    </source>
</evidence>
<feature type="domain" description="CobB/CobQ-like glutamine amidotransferase" evidence="8">
    <location>
        <begin position="27"/>
        <end position="194"/>
    </location>
</feature>
<protein>
    <submittedName>
        <fullName evidence="9">CobB/CobQ domain protein glutamine amidotransferase</fullName>
    </submittedName>
</protein>
<dbReference type="EMBL" id="CP002100">
    <property type="protein sequence ID" value="ADN51206.1"/>
    <property type="molecule type" value="Genomic_DNA"/>
</dbReference>
<dbReference type="Gene3D" id="3.40.50.880">
    <property type="match status" value="1"/>
</dbReference>
<dbReference type="GO" id="GO:0042242">
    <property type="term" value="F:cobyrinic acid a,c-diamide synthase activity"/>
    <property type="evidence" value="ECO:0007669"/>
    <property type="project" value="InterPro"/>
</dbReference>
<evidence type="ECO:0000313" key="10">
    <source>
        <dbReference type="Proteomes" id="UP000006681"/>
    </source>
</evidence>
<evidence type="ECO:0000259" key="8">
    <source>
        <dbReference type="Pfam" id="PF07685"/>
    </source>
</evidence>
<sequence length="469" mass="52322">MKRIGVLSVRGAMPYYEELPFNIRINEPGIIKDLDLLILPPGTLVESQVLQRYSWIEKEIWEYIERGGFTVGVCSGTQLLSRAVNLNVKGLPGYSRGLGILDIAFEPLIVTGPVRVKIIGESWATRNLVGFELIGWQAHTYGRMNILSDNVQIVGMSYISRHNYRNENINAPTLVVSRKYNVFGTMVHGILGHKSPIMRNILHEVGIVNENEIASYYRSYRESDWVSRGGGNPEVSMRVITVTSTMTGEGKTLISSALAYCLSKAGYYVGIAKLAGDIRDLHPSLYILNRPLKPWMSIRLRWGSKSLGWVNWQEALNAVKGIGLDVLIIEGVMGLLTGSARRYKRGFSSTLDFIRQVSTDMVLIASANFDGIEGALLRLKSHIDLLIKYGRKPMLVILNNAYGGTHENKMLRSFGRKISKLGIPFIVINSLPISSKPEELIDLEDYKEAAMRISSIMCDIITNALGKSR</sequence>
<evidence type="ECO:0000256" key="5">
    <source>
        <dbReference type="ARBA" id="ARBA00022842"/>
    </source>
</evidence>
<dbReference type="PANTHER" id="PTHR43873">
    <property type="entry name" value="COBYRINATE A,C-DIAMIDE SYNTHASE"/>
    <property type="match status" value="1"/>
</dbReference>
<comment type="cofactor">
    <cofactor evidence="1">
        <name>Mg(2+)</name>
        <dbReference type="ChEBI" id="CHEBI:18420"/>
    </cofactor>
</comment>
<dbReference type="InterPro" id="IPR029062">
    <property type="entry name" value="Class_I_gatase-like"/>
</dbReference>
<reference evidence="9 10" key="1">
    <citation type="journal article" date="2010" name="Stand. Genomic Sci.">
        <title>Complete genome sequence of Vulcanisaeta distributa type strain (IC-017).</title>
        <authorList>
            <person name="Mavromatis K."/>
            <person name="Sikorski J."/>
            <person name="Pabst E."/>
            <person name="Teshima H."/>
            <person name="Lapidus A."/>
            <person name="Lucas S."/>
            <person name="Nolan M."/>
            <person name="Glavina Del Rio T."/>
            <person name="Cheng J.F."/>
            <person name="Bruce D."/>
            <person name="Goodwin L."/>
            <person name="Pitluck S."/>
            <person name="Liolios K."/>
            <person name="Ivanova N."/>
            <person name="Mikhailova N."/>
            <person name="Pati A."/>
            <person name="Chen A."/>
            <person name="Palaniappan K."/>
            <person name="Land M."/>
            <person name="Hauser L."/>
            <person name="Chang Y.J."/>
            <person name="Jeffries C.D."/>
            <person name="Rohde M."/>
            <person name="Spring S."/>
            <person name="Goker M."/>
            <person name="Wirth R."/>
            <person name="Woyke T."/>
            <person name="Bristow J."/>
            <person name="Eisen J.A."/>
            <person name="Markowitz V."/>
            <person name="Hugenholtz P."/>
            <person name="Klenk H.P."/>
            <person name="Kyrpides N.C."/>
        </authorList>
    </citation>
    <scope>NUCLEOTIDE SEQUENCE [LARGE SCALE GENOMIC DNA]</scope>
    <source>
        <strain evidence="10">DSM 14429 / JCM 11212 / NBRC 100878 / IC-017</strain>
    </source>
</reference>
<dbReference type="OrthoDB" id="26717at2157"/>
<keyword evidence="3" id="KW-0547">Nucleotide-binding</keyword>
<evidence type="ECO:0000256" key="6">
    <source>
        <dbReference type="ARBA" id="ARBA00022962"/>
    </source>
</evidence>
<keyword evidence="5" id="KW-0460">Magnesium</keyword>
<dbReference type="STRING" id="572478.Vdis_1834"/>
<evidence type="ECO:0000256" key="3">
    <source>
        <dbReference type="ARBA" id="ARBA00022741"/>
    </source>
</evidence>